<dbReference type="GO" id="GO:0003724">
    <property type="term" value="F:RNA helicase activity"/>
    <property type="evidence" value="ECO:0007669"/>
    <property type="project" value="InterPro"/>
</dbReference>
<keyword evidence="3" id="KW-0808">Transferase</keyword>
<keyword evidence="7" id="KW-0378">Hydrolase</keyword>
<dbReference type="InterPro" id="IPR009003">
    <property type="entry name" value="Peptidase_S1_PA"/>
</dbReference>
<dbReference type="Pfam" id="PF00910">
    <property type="entry name" value="RNA_helicase"/>
    <property type="match status" value="1"/>
</dbReference>
<keyword evidence="8" id="KW-0788">Thiol protease</keyword>
<accession>A0AA96QYK6</accession>
<dbReference type="InterPro" id="IPR000605">
    <property type="entry name" value="Helicase_SF3_ssDNA/RNA_vir"/>
</dbReference>
<evidence type="ECO:0000256" key="11">
    <source>
        <dbReference type="ARBA" id="ARBA00022989"/>
    </source>
</evidence>
<dbReference type="PROSITE" id="PS50507">
    <property type="entry name" value="RDRP_SSRNA_POS"/>
    <property type="match status" value="1"/>
</dbReference>
<feature type="transmembrane region" description="Helical" evidence="12">
    <location>
        <begin position="160"/>
        <end position="184"/>
    </location>
</feature>
<evidence type="ECO:0000256" key="4">
    <source>
        <dbReference type="ARBA" id="ARBA00022692"/>
    </source>
</evidence>
<dbReference type="PROSITE" id="PS51874">
    <property type="entry name" value="PCV_3C_PRO"/>
    <property type="match status" value="1"/>
</dbReference>
<evidence type="ECO:0000256" key="7">
    <source>
        <dbReference type="ARBA" id="ARBA00022801"/>
    </source>
</evidence>
<dbReference type="GO" id="GO:0005524">
    <property type="term" value="F:ATP binding"/>
    <property type="evidence" value="ECO:0007669"/>
    <property type="project" value="UniProtKB-KW"/>
</dbReference>
<evidence type="ECO:0000256" key="10">
    <source>
        <dbReference type="ARBA" id="ARBA00022953"/>
    </source>
</evidence>
<dbReference type="InterPro" id="IPR001205">
    <property type="entry name" value="RNA-dir_pol_C"/>
</dbReference>
<evidence type="ECO:0000256" key="12">
    <source>
        <dbReference type="SAM" id="Phobius"/>
    </source>
</evidence>
<dbReference type="GO" id="GO:0006508">
    <property type="term" value="P:proteolysis"/>
    <property type="evidence" value="ECO:0007669"/>
    <property type="project" value="UniProtKB-KW"/>
</dbReference>
<dbReference type="InterPro" id="IPR043504">
    <property type="entry name" value="Peptidase_S1_PA_chymotrypsin"/>
</dbReference>
<dbReference type="InterPro" id="IPR043502">
    <property type="entry name" value="DNA/RNA_pol_sf"/>
</dbReference>
<dbReference type="InterPro" id="IPR044067">
    <property type="entry name" value="PCV_3C_PRO"/>
</dbReference>
<dbReference type="EMBL" id="OR453963">
    <property type="protein sequence ID" value="WNO30089.1"/>
    <property type="molecule type" value="Genomic_RNA"/>
</dbReference>
<dbReference type="SUPFAM" id="SSF50494">
    <property type="entry name" value="Trypsin-like serine proteases"/>
    <property type="match status" value="1"/>
</dbReference>
<dbReference type="GO" id="GO:0004197">
    <property type="term" value="F:cysteine-type endopeptidase activity"/>
    <property type="evidence" value="ECO:0007669"/>
    <property type="project" value="InterPro"/>
</dbReference>
<dbReference type="Gene3D" id="3.30.70.270">
    <property type="match status" value="1"/>
</dbReference>
<evidence type="ECO:0000256" key="1">
    <source>
        <dbReference type="ARBA" id="ARBA00022484"/>
    </source>
</evidence>
<keyword evidence="4 12" id="KW-0812">Transmembrane</keyword>
<keyword evidence="6" id="KW-0547">Nucleotide-binding</keyword>
<evidence type="ECO:0000259" key="14">
    <source>
        <dbReference type="PROSITE" id="PS51218"/>
    </source>
</evidence>
<feature type="domain" description="SF3 helicase" evidence="14">
    <location>
        <begin position="368"/>
        <end position="538"/>
    </location>
</feature>
<dbReference type="CDD" id="cd23169">
    <property type="entry name" value="ps-ssRNAv-Picornavirales"/>
    <property type="match status" value="1"/>
</dbReference>
<keyword evidence="1" id="KW-0696">RNA-directed RNA polymerase</keyword>
<feature type="domain" description="Peptidase C3" evidence="15">
    <location>
        <begin position="888"/>
        <end position="1111"/>
    </location>
</feature>
<evidence type="ECO:0000313" key="16">
    <source>
        <dbReference type="EMBL" id="WNO30089.1"/>
    </source>
</evidence>
<evidence type="ECO:0000256" key="2">
    <source>
        <dbReference type="ARBA" id="ARBA00022670"/>
    </source>
</evidence>
<dbReference type="InterPro" id="IPR014759">
    <property type="entry name" value="Helicase_SF3_ssRNA_vir"/>
</dbReference>
<protein>
    <submittedName>
        <fullName evidence="16">Polyprotein</fullName>
    </submittedName>
</protein>
<dbReference type="GO" id="GO:0003723">
    <property type="term" value="F:RNA binding"/>
    <property type="evidence" value="ECO:0007669"/>
    <property type="project" value="InterPro"/>
</dbReference>
<keyword evidence="10" id="KW-0693">Viral RNA replication</keyword>
<dbReference type="Pfam" id="PF00680">
    <property type="entry name" value="RdRP_1"/>
    <property type="match status" value="1"/>
</dbReference>
<keyword evidence="12" id="KW-0472">Membrane</keyword>
<feature type="transmembrane region" description="Helical" evidence="12">
    <location>
        <begin position="129"/>
        <end position="148"/>
    </location>
</feature>
<proteinExistence type="predicted"/>
<evidence type="ECO:0000256" key="6">
    <source>
        <dbReference type="ARBA" id="ARBA00022741"/>
    </source>
</evidence>
<evidence type="ECO:0000259" key="13">
    <source>
        <dbReference type="PROSITE" id="PS50507"/>
    </source>
</evidence>
<evidence type="ECO:0000259" key="15">
    <source>
        <dbReference type="PROSITE" id="PS51874"/>
    </source>
</evidence>
<keyword evidence="9" id="KW-0067">ATP-binding</keyword>
<dbReference type="SUPFAM" id="SSF56672">
    <property type="entry name" value="DNA/RNA polymerases"/>
    <property type="match status" value="1"/>
</dbReference>
<organism evidence="16">
    <name type="scientific">Rehmannia torradovirus</name>
    <dbReference type="NCBI Taxonomy" id="3078460"/>
    <lineage>
        <taxon>Viruses</taxon>
        <taxon>Riboviria</taxon>
        <taxon>Orthornavirae</taxon>
        <taxon>Pisuviricota</taxon>
        <taxon>Pisoniviricetes</taxon>
        <taxon>Picornavirales</taxon>
        <taxon>Secoviridae</taxon>
        <taxon>Torradovirus</taxon>
    </lineage>
</organism>
<dbReference type="InterPro" id="IPR007094">
    <property type="entry name" value="RNA-dir_pol_PSvirus"/>
</dbReference>
<dbReference type="Gene3D" id="1.20.960.20">
    <property type="match status" value="1"/>
</dbReference>
<reference evidence="16" key="1">
    <citation type="submission" date="2023-08" db="EMBL/GenBank/DDBJ databases">
        <title>Complete sequence, genome organization and molecular detection Rehmannia torradovirus virus, a new putative torradovirus infecting Rehmannia glutinosa in China.</title>
        <authorList>
            <person name="Qin Y."/>
            <person name="Wen Y."/>
            <person name="Gao S."/>
            <person name="Li S."/>
            <person name="Liu Y."/>
            <person name="Wang F."/>
            <person name="Lu S."/>
            <person name="Yang J."/>
            <person name="Li X."/>
            <person name="Qi W."/>
            <person name="Wang F."/>
            <person name="Lu C."/>
        </authorList>
    </citation>
    <scope>NUCLEOTIDE SEQUENCE</scope>
    <source>
        <strain evidence="16">ReTV-Rg-2020-8</strain>
    </source>
</reference>
<name>A0AA96QYK6_9SECO</name>
<dbReference type="GO" id="GO:0003968">
    <property type="term" value="F:RNA-directed RNA polymerase activity"/>
    <property type="evidence" value="ECO:0007669"/>
    <property type="project" value="UniProtKB-KW"/>
</dbReference>
<dbReference type="InterPro" id="IPR043128">
    <property type="entry name" value="Rev_trsase/Diguanyl_cyclase"/>
</dbReference>
<keyword evidence="2" id="KW-0645">Protease</keyword>
<evidence type="ECO:0000256" key="9">
    <source>
        <dbReference type="ARBA" id="ARBA00022840"/>
    </source>
</evidence>
<evidence type="ECO:0000256" key="3">
    <source>
        <dbReference type="ARBA" id="ARBA00022679"/>
    </source>
</evidence>
<keyword evidence="5" id="KW-0548">Nucleotidyltransferase</keyword>
<feature type="domain" description="RdRp catalytic" evidence="13">
    <location>
        <begin position="1401"/>
        <end position="1536"/>
    </location>
</feature>
<keyword evidence="11 12" id="KW-1133">Transmembrane helix</keyword>
<evidence type="ECO:0000256" key="5">
    <source>
        <dbReference type="ARBA" id="ARBA00022695"/>
    </source>
</evidence>
<dbReference type="GO" id="GO:0039694">
    <property type="term" value="P:viral RNA genome replication"/>
    <property type="evidence" value="ECO:0007669"/>
    <property type="project" value="InterPro"/>
</dbReference>
<dbReference type="Gene3D" id="2.40.10.10">
    <property type="entry name" value="Trypsin-like serine proteases"/>
    <property type="match status" value="1"/>
</dbReference>
<dbReference type="PROSITE" id="PS51218">
    <property type="entry name" value="SF3_HELICASE_2"/>
    <property type="match status" value="1"/>
</dbReference>
<sequence length="2199" mass="244011">MASFSSLRSTISGARQLLSFFGNSNLQSFLDSATDAAQGVTKVTHTVQETTLSSVETAAQSFSTTCEGVSKLLGQISVLLSPFFRAHQFLVKAWNTVLDIVVSTLSSTFSSLESFLQELYGACSVALDGVIVATMISVVALLLLLFFLKEKFSDILSSMWTGLITALSAFLAGTSGCGYLPLWIQSFLGIPEQEAQVVVVDGKAKPTIDSSLVGTIAAFVVSSLSVFFFSKQGLIPRSERNPLLAALKSSGDFAQKSNQLFVFFRNVRTECGTVFGWIIDSVADSLEVPSPTLQTLNAYLKEDDLFSWIKDVDAATNPEGRLERFADIAHLNTLKDLSARGQVILATCATHPVISFLAQRVHATASKLEKELEAAVSHKGVGVQRPEPFMVQWFGEPGVGKTMAMTLFCHDMLDLFDEPKTNRIYCVPRDDSFWSNYAHQTAVFLDDLGQIIDSSGQCPDIKTIISIKSSHPVGLPMADLREKGTHFTSKYIFATSNEPSGPPDSGIITPKAFDRRRNILFQVTGTGPIDYANPTAHLRFSVCDKFDPYWPLADLSELTYTEALRYAYSLAQQHFANGQAIPTNRGTIADVAAFKEELVQEAQGFHEATVSSEHEGCKETGASHTALSARRTRDQVTDTLYVSSCKYSYHGSLASEDFLCSENANTKFRSLPAEKQLEVVLWKDKLLFEPIPEDAVPFWKGEIHEDWRRVCECRMGLVSFNNISLVKKIGTQKNFQDSFNIDEDLRGEMEFMPPRTRFAFLLLARYYQSKPKVKDPDESVPWRKTSWCAKILTTIITAVGELPRWAKIVIKLGIAYLVFCGLRAALSTALGIPLTLIGMCVDSAPKEAQPSNNSNDPKTVKGKKKDRNNFLVSQADVRSYPLEPFAWDAWFQKDPFFLQSMPKNLALIKVGGVVFRGLFVNTDWVMTVKHAFYLLAQGTPFTLISQHAQHTLLVDKSPNMFREVEDNDIVFLNVQGCDGCKRNIENHFIQRNRAVISQNTPACFVKPVFCDSTEVGAGNIKPLHTVTRVTSKEVTRVSYGMGSQKFRVEAAHAISLDCNGDPGDCGSLLFIPNAVNGQPEIVGIHVAGFDQEKQKSGYRGCTAALVFRENLEALRTPLQSAQVEVTLPIQSRYSISFDSKQVAYLGNVPRELAANIPRATALKPSFIHQTLTETLGPCDTEPSLLVASDPRCRGKDFDPYLAGVLKFNETAHSFDMEIAREAFDYMRRRLLESLSQVPVPGSKPQVRSEIVALNGIEGEEYYDAMDLSTSCGWPFNLGERGKNKRGHVVEVDGYNILDRSSEAYTAYIELQAQLQNGEVPTLVTSECAKDERLPKEKIYEKPKTRLFTILPFHYNMLVRQYFLDFSASMMRAHNQIPCKVGIAFDGPEWSILANQFLEVNDHGFSADYSSFDGRAPIFVFQWFCDLVSEYYRDAPDSEEAIVRKGLLHMASSHLTLCGERVFSVKGGMPSGFSLTVIFNSLLNEFYMRYAFGMMLRRPDIRARAVNVTAADFDRVFLAVYGDDNLVAVPMDLSWYTLPRIASELDQVNVVIKSGLDKGADVSLTQNSPLEELVFLSRQFKRHPTGFFLAPLKWVSVKECLYWVRAKGQSEIEALLENVETAMREAFYHGRVVFGGLEKLLLDTFAAHRMQMPSYLSFTTCEMLWLEKVTGSPLGVKQFPDLRLHTLPDVARVDPGSWGHGYNEVFPNIFTCSIRHLHKNPVPENTIIVNCTMSKKVVGIRGPCDWKDLENKVWAFTMAAIEETQIHMVKQGTPCEGLVFVSQDGEGLAVIVAALAAMATQKYTTESILRRVSLLTGVCRLMSYGSGAGGYLLTAAGCSLYAAQVSPSYPGLQVYTPLDVLMKVGGCYLLSGTSVHDVTTESIAYWVTPTKGFAGLTTSLATVRDDPFADQLASAITAAQEAGGNLYLFFRNFTPLHAAWVLEANRKANIVVQGVDAITLCRVLQENITERVYTIPAHGLSIQKGPLGYATLSVFEHCEVPYLTDRESEMLHAPLEEIIALCKKAPKYFRCKTLLFHLKALIAFKKRRLSFSSLRNLVAEHVGSEGSFRFLMLFTLLAHWYGHELTMKEVLQLTSLQYLKQLFPQVVVSDDADALCETTQLPASHGGEYLVPVVTAVRKWGHIKVARSCSFLFVLIVCNKMGGICQKFGESVNIPLVGFTTLEGLFDLAIDMSTHVNISG</sequence>
<evidence type="ECO:0000256" key="8">
    <source>
        <dbReference type="ARBA" id="ARBA00022807"/>
    </source>
</evidence>
<dbReference type="GO" id="GO:0006351">
    <property type="term" value="P:DNA-templated transcription"/>
    <property type="evidence" value="ECO:0007669"/>
    <property type="project" value="InterPro"/>
</dbReference>